<feature type="non-terminal residue" evidence="10">
    <location>
        <position position="1"/>
    </location>
</feature>
<dbReference type="GO" id="GO:0005886">
    <property type="term" value="C:plasma membrane"/>
    <property type="evidence" value="ECO:0007669"/>
    <property type="project" value="InterPro"/>
</dbReference>
<dbReference type="Pfam" id="PF00028">
    <property type="entry name" value="Cadherin"/>
    <property type="match status" value="4"/>
</dbReference>
<keyword evidence="9" id="KW-0325">Glycoprotein</keyword>
<dbReference type="InterPro" id="IPR050971">
    <property type="entry name" value="Cadherin-domain_protein"/>
</dbReference>
<dbReference type="FunFam" id="2.60.40.60:FF:000033">
    <property type="entry name" value="FAT atypical cadherin 1"/>
    <property type="match status" value="1"/>
</dbReference>
<dbReference type="FunFam" id="2.60.40.60:FF:000080">
    <property type="entry name" value="FAT atypical cadherin 1"/>
    <property type="match status" value="1"/>
</dbReference>
<dbReference type="GO" id="GO:0005911">
    <property type="term" value="C:cell-cell junction"/>
    <property type="evidence" value="ECO:0007669"/>
    <property type="project" value="TreeGrafter"/>
</dbReference>
<evidence type="ECO:0000313" key="11">
    <source>
        <dbReference type="Proteomes" id="UP001152795"/>
    </source>
</evidence>
<keyword evidence="8" id="KW-0472">Membrane</keyword>
<evidence type="ECO:0000256" key="7">
    <source>
        <dbReference type="ARBA" id="ARBA00022989"/>
    </source>
</evidence>
<gene>
    <name evidence="10" type="ORF">PACLA_8A074609</name>
</gene>
<dbReference type="SUPFAM" id="SSF49313">
    <property type="entry name" value="Cadherin-like"/>
    <property type="match status" value="4"/>
</dbReference>
<dbReference type="AlphaFoldDB" id="A0A6S7LCM0"/>
<name>A0A6S7LCM0_PARCT</name>
<dbReference type="FunFam" id="2.60.40.60:FF:000020">
    <property type="entry name" value="Dachsous cadherin-related 1b"/>
    <property type="match status" value="1"/>
</dbReference>
<keyword evidence="7" id="KW-1133">Transmembrane helix</keyword>
<proteinExistence type="predicted"/>
<comment type="subcellular location">
    <subcellularLocation>
        <location evidence="1">Membrane</location>
        <topology evidence="1">Single-pass membrane protein</topology>
    </subcellularLocation>
</comment>
<keyword evidence="3" id="KW-0732">Signal</keyword>
<dbReference type="PANTHER" id="PTHR24025">
    <property type="entry name" value="DESMOGLEIN FAMILY MEMBER"/>
    <property type="match status" value="1"/>
</dbReference>
<evidence type="ECO:0000256" key="4">
    <source>
        <dbReference type="ARBA" id="ARBA00022737"/>
    </source>
</evidence>
<dbReference type="GO" id="GO:0007156">
    <property type="term" value="P:homophilic cell adhesion via plasma membrane adhesion molecules"/>
    <property type="evidence" value="ECO:0007669"/>
    <property type="project" value="InterPro"/>
</dbReference>
<evidence type="ECO:0000256" key="1">
    <source>
        <dbReference type="ARBA" id="ARBA00004167"/>
    </source>
</evidence>
<evidence type="ECO:0000256" key="9">
    <source>
        <dbReference type="ARBA" id="ARBA00023180"/>
    </source>
</evidence>
<accession>A0A6S7LCM0</accession>
<dbReference type="PROSITE" id="PS00232">
    <property type="entry name" value="CADHERIN_1"/>
    <property type="match status" value="2"/>
</dbReference>
<dbReference type="OrthoDB" id="6252479at2759"/>
<keyword evidence="2" id="KW-0812">Transmembrane</keyword>
<sequence length="633" mass="69199">PTGPFNIGENKASGSNVGLVRAFDADTGENTDITFTITDGDPNGHFAIGSLSGIISTTQSLDREMISFYDVIVTASNSQTTPILSTNVTVRINVDDENDNPPEFNASSYQGRVSENATVGTVVARVFAKDRDKDEAAVIRYSIVSGEHSGRVEIDSRTGILTLSQSLLENEYRNLALMVNATDNGDPPMSSVVPVVILVDDINDNPPRFDKRQYSASVGEMAKVGDSVVQMIAVDADSESSGATTYELVSGHGLNDFRIASDTGWISVNKSLDRETVAEYRLNVRASNLVQHKRRKRRRRREAIFSDTVELVINIDDANDNIPIFSPLSYVGGVIPGADVGTLIVSVIATDADDGINSQLAYNITGDKKNRFHVNAIGGVVSTDVAVGSAGTMYNLNITATDNIGLGSTSPQPASVKIYVLSRDEQAILLALVHPDMIKNNTKEFIDMLNNITGGQAYIDKINKVSERNGSGVIVVGSEVIFHVVRNYTILTSDEIISTVELHRHLLDTLYAKWHVQKVSKIRHARGDDDDDLKDWEIVLIVLGVLLALTLLFCCCYCLCCGWKRQFSDDAGESQRRTFFTNSPVTRQNVDSTSSDSIQFYSSHPNNDPFKPPGTITNPVYNAEFDLECYEEK</sequence>
<evidence type="ECO:0000256" key="8">
    <source>
        <dbReference type="ARBA" id="ARBA00023136"/>
    </source>
</evidence>
<dbReference type="GO" id="GO:0005509">
    <property type="term" value="F:calcium ion binding"/>
    <property type="evidence" value="ECO:0007669"/>
    <property type="project" value="UniProtKB-UniRule"/>
</dbReference>
<dbReference type="InterPro" id="IPR020894">
    <property type="entry name" value="Cadherin_CS"/>
</dbReference>
<evidence type="ECO:0000256" key="2">
    <source>
        <dbReference type="ARBA" id="ARBA00022692"/>
    </source>
</evidence>
<reference evidence="10" key="1">
    <citation type="submission" date="2020-04" db="EMBL/GenBank/DDBJ databases">
        <authorList>
            <person name="Alioto T."/>
            <person name="Alioto T."/>
            <person name="Gomez Garrido J."/>
        </authorList>
    </citation>
    <scope>NUCLEOTIDE SEQUENCE</scope>
    <source>
        <strain evidence="10">A484AB</strain>
    </source>
</reference>
<evidence type="ECO:0000313" key="10">
    <source>
        <dbReference type="EMBL" id="CAB4030249.1"/>
    </source>
</evidence>
<evidence type="ECO:0000256" key="5">
    <source>
        <dbReference type="ARBA" id="ARBA00022837"/>
    </source>
</evidence>
<comment type="caution">
    <text evidence="10">The sequence shown here is derived from an EMBL/GenBank/DDBJ whole genome shotgun (WGS) entry which is preliminary data.</text>
</comment>
<keyword evidence="6" id="KW-0130">Cell adhesion</keyword>
<dbReference type="PROSITE" id="PS50268">
    <property type="entry name" value="CADHERIN_2"/>
    <property type="match status" value="4"/>
</dbReference>
<dbReference type="PRINTS" id="PR00205">
    <property type="entry name" value="CADHERIN"/>
</dbReference>
<dbReference type="InterPro" id="IPR002126">
    <property type="entry name" value="Cadherin-like_dom"/>
</dbReference>
<keyword evidence="4" id="KW-0677">Repeat</keyword>
<organism evidence="10 11">
    <name type="scientific">Paramuricea clavata</name>
    <name type="common">Red gorgonian</name>
    <name type="synonym">Violescent sea-whip</name>
    <dbReference type="NCBI Taxonomy" id="317549"/>
    <lineage>
        <taxon>Eukaryota</taxon>
        <taxon>Metazoa</taxon>
        <taxon>Cnidaria</taxon>
        <taxon>Anthozoa</taxon>
        <taxon>Octocorallia</taxon>
        <taxon>Malacalcyonacea</taxon>
        <taxon>Plexauridae</taxon>
        <taxon>Paramuricea</taxon>
    </lineage>
</organism>
<dbReference type="Proteomes" id="UP001152795">
    <property type="component" value="Unassembled WGS sequence"/>
</dbReference>
<feature type="non-terminal residue" evidence="10">
    <location>
        <position position="633"/>
    </location>
</feature>
<dbReference type="InterPro" id="IPR015919">
    <property type="entry name" value="Cadherin-like_sf"/>
</dbReference>
<keyword evidence="5" id="KW-0106">Calcium</keyword>
<dbReference type="Gene3D" id="2.60.40.60">
    <property type="entry name" value="Cadherins"/>
    <property type="match status" value="4"/>
</dbReference>
<protein>
    <submittedName>
        <fullName evidence="10">Cadherin-23-like</fullName>
    </submittedName>
</protein>
<evidence type="ECO:0000256" key="3">
    <source>
        <dbReference type="ARBA" id="ARBA00022729"/>
    </source>
</evidence>
<dbReference type="PANTHER" id="PTHR24025:SF23">
    <property type="entry name" value="NEURAL-CADHERIN"/>
    <property type="match status" value="1"/>
</dbReference>
<evidence type="ECO:0000256" key="6">
    <source>
        <dbReference type="ARBA" id="ARBA00022889"/>
    </source>
</evidence>
<keyword evidence="11" id="KW-1185">Reference proteome</keyword>
<dbReference type="CDD" id="cd11304">
    <property type="entry name" value="Cadherin_repeat"/>
    <property type="match status" value="4"/>
</dbReference>
<dbReference type="SMART" id="SM00112">
    <property type="entry name" value="CA"/>
    <property type="match status" value="4"/>
</dbReference>
<dbReference type="EMBL" id="CACRXK020016736">
    <property type="protein sequence ID" value="CAB4030249.1"/>
    <property type="molecule type" value="Genomic_DNA"/>
</dbReference>